<evidence type="ECO:0000259" key="4">
    <source>
        <dbReference type="Pfam" id="PF00593"/>
    </source>
</evidence>
<dbReference type="SUPFAM" id="SSF56935">
    <property type="entry name" value="Porins"/>
    <property type="match status" value="1"/>
</dbReference>
<protein>
    <submittedName>
        <fullName evidence="5">TonB-dependent receptor</fullName>
    </submittedName>
</protein>
<keyword evidence="2" id="KW-0472">Membrane</keyword>
<keyword evidence="3" id="KW-0998">Cell outer membrane</keyword>
<dbReference type="InterPro" id="IPR000531">
    <property type="entry name" value="Beta-barrel_TonB"/>
</dbReference>
<feature type="domain" description="TonB-dependent receptor-like beta-barrel" evidence="4">
    <location>
        <begin position="11"/>
        <end position="96"/>
    </location>
</feature>
<name>A0ABY2W381_9GAMM</name>
<dbReference type="EMBL" id="PNCK01000261">
    <property type="protein sequence ID" value="TMP34438.1"/>
    <property type="molecule type" value="Genomic_DNA"/>
</dbReference>
<keyword evidence="5" id="KW-0675">Receptor</keyword>
<dbReference type="RefSeq" id="WP_138598802.1">
    <property type="nucleotide sequence ID" value="NZ_PNCK01000261.1"/>
</dbReference>
<dbReference type="Gene3D" id="2.40.170.20">
    <property type="entry name" value="TonB-dependent receptor, beta-barrel domain"/>
    <property type="match status" value="1"/>
</dbReference>
<reference evidence="6" key="2">
    <citation type="submission" date="2019-06" db="EMBL/GenBank/DDBJ databases">
        <title>Co-occurence of chitin degradation, pigmentation and bioactivity in marine Pseudoalteromonas.</title>
        <authorList>
            <person name="Sonnenschein E.C."/>
            <person name="Bech P.K."/>
        </authorList>
    </citation>
    <scope>NUCLEOTIDE SEQUENCE [LARGE SCALE GENOMIC DNA]</scope>
    <source>
        <strain evidence="6">S2233</strain>
    </source>
</reference>
<accession>A0ABY2W381</accession>
<sequence>MQNVEHILPEIGNPKLKSQVSDHYTLGFSQQLENEWSWSIEGYYKTMDDLPLAIDDGPNAADLYSNDVEGRAYGIDLLINKNKTDNWYGWVALSYSKCERTDVS</sequence>
<comment type="subcellular location">
    <subcellularLocation>
        <location evidence="1">Cell outer membrane</location>
    </subcellularLocation>
</comment>
<dbReference type="Proteomes" id="UP000305730">
    <property type="component" value="Unassembled WGS sequence"/>
</dbReference>
<evidence type="ECO:0000313" key="5">
    <source>
        <dbReference type="EMBL" id="TMP34438.1"/>
    </source>
</evidence>
<evidence type="ECO:0000256" key="2">
    <source>
        <dbReference type="ARBA" id="ARBA00023136"/>
    </source>
</evidence>
<reference evidence="5 6" key="1">
    <citation type="submission" date="2017-12" db="EMBL/GenBank/DDBJ databases">
        <authorList>
            <person name="Paulsen S."/>
            <person name="Gram L.K."/>
        </authorList>
    </citation>
    <scope>NUCLEOTIDE SEQUENCE [LARGE SCALE GENOMIC DNA]</scope>
    <source>
        <strain evidence="5 6">S2233</strain>
    </source>
</reference>
<keyword evidence="6" id="KW-1185">Reference proteome</keyword>
<proteinExistence type="predicted"/>
<dbReference type="InterPro" id="IPR036942">
    <property type="entry name" value="Beta-barrel_TonB_sf"/>
</dbReference>
<dbReference type="Pfam" id="PF00593">
    <property type="entry name" value="TonB_dep_Rec_b-barrel"/>
    <property type="match status" value="1"/>
</dbReference>
<gene>
    <name evidence="5" type="ORF">CWB97_23065</name>
</gene>
<evidence type="ECO:0000256" key="1">
    <source>
        <dbReference type="ARBA" id="ARBA00004442"/>
    </source>
</evidence>
<feature type="non-terminal residue" evidence="5">
    <location>
        <position position="1"/>
    </location>
</feature>
<evidence type="ECO:0000256" key="3">
    <source>
        <dbReference type="ARBA" id="ARBA00023237"/>
    </source>
</evidence>
<evidence type="ECO:0000313" key="6">
    <source>
        <dbReference type="Proteomes" id="UP000305730"/>
    </source>
</evidence>
<comment type="caution">
    <text evidence="5">The sequence shown here is derived from an EMBL/GenBank/DDBJ whole genome shotgun (WGS) entry which is preliminary data.</text>
</comment>
<organism evidence="5 6">
    <name type="scientific">Pseudoalteromonas citrea</name>
    <dbReference type="NCBI Taxonomy" id="43655"/>
    <lineage>
        <taxon>Bacteria</taxon>
        <taxon>Pseudomonadati</taxon>
        <taxon>Pseudomonadota</taxon>
        <taxon>Gammaproteobacteria</taxon>
        <taxon>Alteromonadales</taxon>
        <taxon>Pseudoalteromonadaceae</taxon>
        <taxon>Pseudoalteromonas</taxon>
    </lineage>
</organism>
<feature type="non-terminal residue" evidence="5">
    <location>
        <position position="104"/>
    </location>
</feature>